<dbReference type="Gene3D" id="3.30.2010.20">
    <property type="match status" value="1"/>
</dbReference>
<protein>
    <submittedName>
        <fullName evidence="1">Uncharacterized protein</fullName>
    </submittedName>
</protein>
<evidence type="ECO:0000313" key="1">
    <source>
        <dbReference type="EMBL" id="ABF41716.1"/>
    </source>
</evidence>
<proteinExistence type="predicted"/>
<dbReference type="SUPFAM" id="SSF55486">
    <property type="entry name" value="Metalloproteases ('zincins'), catalytic domain"/>
    <property type="match status" value="1"/>
</dbReference>
<dbReference type="Proteomes" id="UP000002432">
    <property type="component" value="Chromosome"/>
</dbReference>
<dbReference type="HOGENOM" id="CLU_1228593_0_0_0"/>
<dbReference type="KEGG" id="aba:Acid345_2715"/>
<dbReference type="EnsemblBacteria" id="ABF41716">
    <property type="protein sequence ID" value="ABF41716"/>
    <property type="gene ID" value="Acid345_2715"/>
</dbReference>
<reference evidence="1 2" key="1">
    <citation type="journal article" date="2009" name="Appl. Environ. Microbiol.">
        <title>Three genomes from the phylum Acidobacteria provide insight into the lifestyles of these microorganisms in soils.</title>
        <authorList>
            <person name="Ward N.L."/>
            <person name="Challacombe J.F."/>
            <person name="Janssen P.H."/>
            <person name="Henrissat B."/>
            <person name="Coutinho P.M."/>
            <person name="Wu M."/>
            <person name="Xie G."/>
            <person name="Haft D.H."/>
            <person name="Sait M."/>
            <person name="Badger J."/>
            <person name="Barabote R.D."/>
            <person name="Bradley B."/>
            <person name="Brettin T.S."/>
            <person name="Brinkac L.M."/>
            <person name="Bruce D."/>
            <person name="Creasy T."/>
            <person name="Daugherty S.C."/>
            <person name="Davidsen T.M."/>
            <person name="DeBoy R.T."/>
            <person name="Detter J.C."/>
            <person name="Dodson R.J."/>
            <person name="Durkin A.S."/>
            <person name="Ganapathy A."/>
            <person name="Gwinn-Giglio M."/>
            <person name="Han C.S."/>
            <person name="Khouri H."/>
            <person name="Kiss H."/>
            <person name="Kothari S.P."/>
            <person name="Madupu R."/>
            <person name="Nelson K.E."/>
            <person name="Nelson W.C."/>
            <person name="Paulsen I."/>
            <person name="Penn K."/>
            <person name="Ren Q."/>
            <person name="Rosovitz M.J."/>
            <person name="Selengut J.D."/>
            <person name="Shrivastava S."/>
            <person name="Sullivan S.A."/>
            <person name="Tapia R."/>
            <person name="Thompson L.S."/>
            <person name="Watkins K.L."/>
            <person name="Yang Q."/>
            <person name="Yu C."/>
            <person name="Zafar N."/>
            <person name="Zhou L."/>
            <person name="Kuske C.R."/>
        </authorList>
    </citation>
    <scope>NUCLEOTIDE SEQUENCE [LARGE SCALE GENOMIC DNA]</scope>
    <source>
        <strain evidence="1 2">Ellin345</strain>
    </source>
</reference>
<accession>Q1IN34</accession>
<name>Q1IN34_KORVE</name>
<sequence length="225" mass="26514">MMRFATEQSARRDTCDSRELALNFFLPMPDVKVPIREFYSDYQPPRYFRSTVATLLKGVPEKYLQGLDCVVLTNQSGKSRQHRTGKITSRKRRIKQWGCLGLYHHGNRNGQAPWIEIFVDHIAAQAHESWINLLPIARYSMIGMVLYHEVGHHVHRTKRPEFREPEDVADQWSKTLLRQFLRRRYWYVRPVLRPIGKLCDLIVRGYSKRSSNNDRNSHLAAPRVK</sequence>
<keyword evidence="2" id="KW-1185">Reference proteome</keyword>
<organism evidence="1 2">
    <name type="scientific">Koribacter versatilis (strain Ellin345)</name>
    <dbReference type="NCBI Taxonomy" id="204669"/>
    <lineage>
        <taxon>Bacteria</taxon>
        <taxon>Pseudomonadati</taxon>
        <taxon>Acidobacteriota</taxon>
        <taxon>Terriglobia</taxon>
        <taxon>Terriglobales</taxon>
        <taxon>Candidatus Korobacteraceae</taxon>
        <taxon>Candidatus Korobacter</taxon>
    </lineage>
</organism>
<dbReference type="AlphaFoldDB" id="Q1IN34"/>
<dbReference type="InterPro" id="IPR038555">
    <property type="entry name" value="Zincin_1_sf"/>
</dbReference>
<gene>
    <name evidence="1" type="ordered locus">Acid345_2715</name>
</gene>
<evidence type="ECO:0000313" key="2">
    <source>
        <dbReference type="Proteomes" id="UP000002432"/>
    </source>
</evidence>
<dbReference type="EMBL" id="CP000360">
    <property type="protein sequence ID" value="ABF41716.1"/>
    <property type="molecule type" value="Genomic_DNA"/>
</dbReference>